<keyword evidence="4" id="KW-0256">Endoplasmic reticulum</keyword>
<dbReference type="PANTHER" id="PTHR12953">
    <property type="entry name" value="MEMBRANE PROTEIN CH1 RELATED"/>
    <property type="match status" value="1"/>
</dbReference>
<feature type="transmembrane region" description="Helical" evidence="12">
    <location>
        <begin position="566"/>
        <end position="584"/>
    </location>
</feature>
<evidence type="ECO:0000313" key="14">
    <source>
        <dbReference type="EMBL" id="PKU83326.1"/>
    </source>
</evidence>
<evidence type="ECO:0000256" key="2">
    <source>
        <dbReference type="ARBA" id="ARBA00004477"/>
    </source>
</evidence>
<dbReference type="STRING" id="906689.A0A2I0X606"/>
<name>A0A2I0X606_9ASPA</name>
<proteinExistence type="predicted"/>
<dbReference type="Pfam" id="PF07738">
    <property type="entry name" value="Sad1_UNC"/>
    <property type="match status" value="1"/>
</dbReference>
<organism evidence="14 15">
    <name type="scientific">Dendrobium catenatum</name>
    <dbReference type="NCBI Taxonomy" id="906689"/>
    <lineage>
        <taxon>Eukaryota</taxon>
        <taxon>Viridiplantae</taxon>
        <taxon>Streptophyta</taxon>
        <taxon>Embryophyta</taxon>
        <taxon>Tracheophyta</taxon>
        <taxon>Spermatophyta</taxon>
        <taxon>Magnoliopsida</taxon>
        <taxon>Liliopsida</taxon>
        <taxon>Asparagales</taxon>
        <taxon>Orchidaceae</taxon>
        <taxon>Epidendroideae</taxon>
        <taxon>Malaxideae</taxon>
        <taxon>Dendrobiinae</taxon>
        <taxon>Dendrobium</taxon>
    </lineage>
</organism>
<dbReference type="Gene3D" id="2.60.120.260">
    <property type="entry name" value="Galactose-binding domain-like"/>
    <property type="match status" value="1"/>
</dbReference>
<dbReference type="EMBL" id="KZ502127">
    <property type="protein sequence ID" value="PKU83326.1"/>
    <property type="molecule type" value="Genomic_DNA"/>
</dbReference>
<evidence type="ECO:0000256" key="8">
    <source>
        <dbReference type="ARBA" id="ARBA00023242"/>
    </source>
</evidence>
<accession>A0A2I0X606</accession>
<evidence type="ECO:0000256" key="12">
    <source>
        <dbReference type="SAM" id="Phobius"/>
    </source>
</evidence>
<dbReference type="FunFam" id="2.60.120.260:FF:000062">
    <property type="entry name" value="Galactose-binding protein isoform 3"/>
    <property type="match status" value="1"/>
</dbReference>
<reference evidence="14 15" key="1">
    <citation type="journal article" date="2016" name="Sci. Rep.">
        <title>The Dendrobium catenatum Lindl. genome sequence provides insights into polysaccharide synthase, floral development and adaptive evolution.</title>
        <authorList>
            <person name="Zhang G.Q."/>
            <person name="Xu Q."/>
            <person name="Bian C."/>
            <person name="Tsai W.C."/>
            <person name="Yeh C.M."/>
            <person name="Liu K.W."/>
            <person name="Yoshida K."/>
            <person name="Zhang L.S."/>
            <person name="Chang S.B."/>
            <person name="Chen F."/>
            <person name="Shi Y."/>
            <person name="Su Y.Y."/>
            <person name="Zhang Y.Q."/>
            <person name="Chen L.J."/>
            <person name="Yin Y."/>
            <person name="Lin M."/>
            <person name="Huang H."/>
            <person name="Deng H."/>
            <person name="Wang Z.W."/>
            <person name="Zhu S.L."/>
            <person name="Zhao X."/>
            <person name="Deng C."/>
            <person name="Niu S.C."/>
            <person name="Huang J."/>
            <person name="Wang M."/>
            <person name="Liu G.H."/>
            <person name="Yang H.J."/>
            <person name="Xiao X.J."/>
            <person name="Hsiao Y.Y."/>
            <person name="Wu W.L."/>
            <person name="Chen Y.Y."/>
            <person name="Mitsuda N."/>
            <person name="Ohme-Takagi M."/>
            <person name="Luo Y.B."/>
            <person name="Van de Peer Y."/>
            <person name="Liu Z.J."/>
        </authorList>
    </citation>
    <scope>NUCLEOTIDE SEQUENCE [LARGE SCALE GENOMIC DNA]</scope>
    <source>
        <tissue evidence="14">The whole plant</tissue>
    </source>
</reference>
<dbReference type="GO" id="GO:0031965">
    <property type="term" value="C:nuclear membrane"/>
    <property type="evidence" value="ECO:0007669"/>
    <property type="project" value="UniProtKB-SubCell"/>
</dbReference>
<dbReference type="GO" id="GO:0034975">
    <property type="term" value="P:protein folding in endoplasmic reticulum"/>
    <property type="evidence" value="ECO:0007669"/>
    <property type="project" value="TreeGrafter"/>
</dbReference>
<protein>
    <recommendedName>
        <fullName evidence="13">SUN domain-containing protein</fullName>
    </recommendedName>
</protein>
<keyword evidence="7 12" id="KW-0472">Membrane</keyword>
<dbReference type="SUPFAM" id="SSF49785">
    <property type="entry name" value="Galactose-binding domain-like"/>
    <property type="match status" value="1"/>
</dbReference>
<dbReference type="AlphaFoldDB" id="A0A2I0X606"/>
<evidence type="ECO:0000256" key="5">
    <source>
        <dbReference type="ARBA" id="ARBA00022989"/>
    </source>
</evidence>
<dbReference type="InterPro" id="IPR012919">
    <property type="entry name" value="SUN_dom"/>
</dbReference>
<comment type="function">
    <text evidence="9">Encodes a member of the mid-SUN subfamily of SUN-domain proteins that is localized to both the nuclear envelope and the ER. It is involved in early seed development and nuclear morphology. [TAIR].</text>
</comment>
<keyword evidence="15" id="KW-1185">Reference proteome</keyword>
<feature type="region of interest" description="Disordered" evidence="11">
    <location>
        <begin position="378"/>
        <end position="397"/>
    </location>
</feature>
<keyword evidence="3 12" id="KW-0812">Transmembrane</keyword>
<evidence type="ECO:0000256" key="6">
    <source>
        <dbReference type="ARBA" id="ARBA00023054"/>
    </source>
</evidence>
<dbReference type="Proteomes" id="UP000233837">
    <property type="component" value="Unassembled WGS sequence"/>
</dbReference>
<comment type="subcellular location">
    <subcellularLocation>
        <location evidence="2">Endoplasmic reticulum membrane</location>
        <topology evidence="2">Multi-pass membrane protein</topology>
    </subcellularLocation>
    <subcellularLocation>
        <location evidence="1">Nucleus membrane</location>
        <topology evidence="1">Multi-pass membrane protein</topology>
    </subcellularLocation>
</comment>
<evidence type="ECO:0000259" key="13">
    <source>
        <dbReference type="PROSITE" id="PS51469"/>
    </source>
</evidence>
<reference evidence="14 15" key="2">
    <citation type="journal article" date="2017" name="Nature">
        <title>The Apostasia genome and the evolution of orchids.</title>
        <authorList>
            <person name="Zhang G.Q."/>
            <person name="Liu K.W."/>
            <person name="Li Z."/>
            <person name="Lohaus R."/>
            <person name="Hsiao Y.Y."/>
            <person name="Niu S.C."/>
            <person name="Wang J.Y."/>
            <person name="Lin Y.C."/>
            <person name="Xu Q."/>
            <person name="Chen L.J."/>
            <person name="Yoshida K."/>
            <person name="Fujiwara S."/>
            <person name="Wang Z.W."/>
            <person name="Zhang Y.Q."/>
            <person name="Mitsuda N."/>
            <person name="Wang M."/>
            <person name="Liu G.H."/>
            <person name="Pecoraro L."/>
            <person name="Huang H.X."/>
            <person name="Xiao X.J."/>
            <person name="Lin M."/>
            <person name="Wu X.Y."/>
            <person name="Wu W.L."/>
            <person name="Chen Y.Y."/>
            <person name="Chang S.B."/>
            <person name="Sakamoto S."/>
            <person name="Ohme-Takagi M."/>
            <person name="Yagi M."/>
            <person name="Zeng S.J."/>
            <person name="Shen C.Y."/>
            <person name="Yeh C.M."/>
            <person name="Luo Y.B."/>
            <person name="Tsai W.C."/>
            <person name="Van de Peer Y."/>
            <person name="Liu Z.J."/>
        </authorList>
    </citation>
    <scope>NUCLEOTIDE SEQUENCE [LARGE SCALE GENOMIC DNA]</scope>
    <source>
        <tissue evidence="14">The whole plant</tissue>
    </source>
</reference>
<dbReference type="PROSITE" id="PS51469">
    <property type="entry name" value="SUN"/>
    <property type="match status" value="1"/>
</dbReference>
<evidence type="ECO:0000313" key="15">
    <source>
        <dbReference type="Proteomes" id="UP000233837"/>
    </source>
</evidence>
<feature type="compositionally biased region" description="Basic and acidic residues" evidence="11">
    <location>
        <begin position="378"/>
        <end position="393"/>
    </location>
</feature>
<feature type="transmembrane region" description="Helical" evidence="12">
    <location>
        <begin position="528"/>
        <end position="554"/>
    </location>
</feature>
<feature type="transmembrane region" description="Helical" evidence="12">
    <location>
        <begin position="26"/>
        <end position="47"/>
    </location>
</feature>
<dbReference type="GO" id="GO:0005789">
    <property type="term" value="C:endoplasmic reticulum membrane"/>
    <property type="evidence" value="ECO:0007669"/>
    <property type="project" value="UniProtKB-SubCell"/>
</dbReference>
<evidence type="ECO:0000256" key="9">
    <source>
        <dbReference type="ARBA" id="ARBA00054046"/>
    </source>
</evidence>
<sequence>MQKSRKALLQRRVASGAIRISGNRHLYIKASLLFLLWGVIFVLSFLINHGDSYIDVLGKVVDESDGHVVASESSSDSKSDGSLEVLEVTSNNDIQEIPFSGSQTVKKTQEVYVGGKIASSDPSSPRKEPAIKEISNLNGKTDWVSPSQKNGRIARVAPPGLDEFKNKAFIAKESSISSQPNTIFHRVEPSGKEYNYAAATKGAKVLAFNKEAKGASNILDKDADRYLRNPCSAEEKYVVIELSEETLVDSLEIANFEHYSSNLKDFELSSSLVYPTDNWVKLGNFTAQNVKHTQRFVLPEPKWARYLKFNLLSHYGSEFYCTLSVVQVYGVDAVERMLEDWIPVENKKLEPEEPNVEKISIQESSDGDDMHSEPLTEIEYESKSESPRAKPEVSKTNVLDSVENRPSQVGRMPGDTVLKILMQKVQSFDVNFSILERYIEELNSRYGHIFKELDEDIAAKNSLLEKNRLELDNLQKNIDIFASKIEDLLSWKFAVSLQFEKLVKENDVLRSEIEISRNHQAHVENKGAVVLLISFIFGCIATSKLFINMLIFVCRMHDSDKFCRTSSAWLVLLFCSSVIIFILII</sequence>
<evidence type="ECO:0000256" key="3">
    <source>
        <dbReference type="ARBA" id="ARBA00022692"/>
    </source>
</evidence>
<dbReference type="OrthoDB" id="266334at2759"/>
<evidence type="ECO:0000256" key="11">
    <source>
        <dbReference type="SAM" id="MobiDB-lite"/>
    </source>
</evidence>
<feature type="region of interest" description="Disordered" evidence="11">
    <location>
        <begin position="352"/>
        <end position="373"/>
    </location>
</feature>
<dbReference type="InterPro" id="IPR045120">
    <property type="entry name" value="Suco/Slp1-like"/>
</dbReference>
<evidence type="ECO:0000256" key="4">
    <source>
        <dbReference type="ARBA" id="ARBA00022824"/>
    </source>
</evidence>
<keyword evidence="5 12" id="KW-1133">Transmembrane helix</keyword>
<dbReference type="PANTHER" id="PTHR12953:SF0">
    <property type="entry name" value="SUN DOMAIN-CONTAINING OSSIFICATION FACTOR"/>
    <property type="match status" value="1"/>
</dbReference>
<gene>
    <name evidence="14" type="ORF">MA16_Dca020246</name>
</gene>
<feature type="coiled-coil region" evidence="10">
    <location>
        <begin position="457"/>
        <end position="484"/>
    </location>
</feature>
<evidence type="ECO:0000256" key="7">
    <source>
        <dbReference type="ARBA" id="ARBA00023136"/>
    </source>
</evidence>
<keyword evidence="6 10" id="KW-0175">Coiled coil</keyword>
<evidence type="ECO:0000256" key="1">
    <source>
        <dbReference type="ARBA" id="ARBA00004232"/>
    </source>
</evidence>
<dbReference type="InterPro" id="IPR008979">
    <property type="entry name" value="Galactose-bd-like_sf"/>
</dbReference>
<keyword evidence="8" id="KW-0539">Nucleus</keyword>
<feature type="domain" description="SUN" evidence="13">
    <location>
        <begin position="173"/>
        <end position="333"/>
    </location>
</feature>
<evidence type="ECO:0000256" key="10">
    <source>
        <dbReference type="SAM" id="Coils"/>
    </source>
</evidence>